<dbReference type="AlphaFoldDB" id="A0AAU9J183"/>
<reference evidence="1" key="1">
    <citation type="submission" date="2021-09" db="EMBL/GenBank/DDBJ databases">
        <authorList>
            <consortium name="AG Swart"/>
            <person name="Singh M."/>
            <person name="Singh A."/>
            <person name="Seah K."/>
            <person name="Emmerich C."/>
        </authorList>
    </citation>
    <scope>NUCLEOTIDE SEQUENCE</scope>
    <source>
        <strain evidence="1">ATCC30299</strain>
    </source>
</reference>
<proteinExistence type="predicted"/>
<sequence>MSYTFLLAKSHSLEIIVAYADNKSLNSHKWNETSLLEITQSLSSFIDWHKCKIPNIRSCVEKFPNSLILLDLSNDLNTQIQISQICNNHFLIHLVYQSKLKFKDEWTYSIVPSNKEQLKALSSIFDYFNWTKGLIFSNQESFEVVEKFSNDFNIFTIETGEGQLFIAFFQIYMNHWNCKFH</sequence>
<accession>A0AAU9J183</accession>
<evidence type="ECO:0000313" key="1">
    <source>
        <dbReference type="EMBL" id="CAG9319090.1"/>
    </source>
</evidence>
<dbReference type="EMBL" id="CAJZBQ010000021">
    <property type="protein sequence ID" value="CAG9319090.1"/>
    <property type="molecule type" value="Genomic_DNA"/>
</dbReference>
<comment type="caution">
    <text evidence="1">The sequence shown here is derived from an EMBL/GenBank/DDBJ whole genome shotgun (WGS) entry which is preliminary data.</text>
</comment>
<keyword evidence="2" id="KW-1185">Reference proteome</keyword>
<organism evidence="1 2">
    <name type="scientific">Blepharisma stoltei</name>
    <dbReference type="NCBI Taxonomy" id="1481888"/>
    <lineage>
        <taxon>Eukaryota</taxon>
        <taxon>Sar</taxon>
        <taxon>Alveolata</taxon>
        <taxon>Ciliophora</taxon>
        <taxon>Postciliodesmatophora</taxon>
        <taxon>Heterotrichea</taxon>
        <taxon>Heterotrichida</taxon>
        <taxon>Blepharismidae</taxon>
        <taxon>Blepharisma</taxon>
    </lineage>
</organism>
<name>A0AAU9J183_9CILI</name>
<evidence type="ECO:0000313" key="2">
    <source>
        <dbReference type="Proteomes" id="UP001162131"/>
    </source>
</evidence>
<gene>
    <name evidence="1" type="ORF">BSTOLATCC_MIC22440</name>
</gene>
<evidence type="ECO:0008006" key="3">
    <source>
        <dbReference type="Google" id="ProtNLM"/>
    </source>
</evidence>
<protein>
    <recommendedName>
        <fullName evidence="3">Receptor ligand binding region domain-containing protein</fullName>
    </recommendedName>
</protein>
<dbReference type="Proteomes" id="UP001162131">
    <property type="component" value="Unassembled WGS sequence"/>
</dbReference>